<keyword evidence="3" id="KW-1185">Reference proteome</keyword>
<keyword evidence="1" id="KW-0391">Immunity</keyword>
<dbReference type="GO" id="GO:0002376">
    <property type="term" value="P:immune system process"/>
    <property type="evidence" value="ECO:0007669"/>
    <property type="project" value="UniProtKB-KW"/>
</dbReference>
<sequence>MLKNVVLESNHWLKNIVLLGVSGESLSDQVHQNPPHLITKAEKTVQLSCSHTIKDYRVILWYQQLKGDSALNLIGYVNYNAPTTEDQYKNQFSIGGNGAESSTINITLKREHVGSTTIYYCAASKAQC</sequence>
<dbReference type="GO" id="GO:0005886">
    <property type="term" value="C:plasma membrane"/>
    <property type="evidence" value="ECO:0007669"/>
    <property type="project" value="TreeGrafter"/>
</dbReference>
<dbReference type="GO" id="GO:0007166">
    <property type="term" value="P:cell surface receptor signaling pathway"/>
    <property type="evidence" value="ECO:0007669"/>
    <property type="project" value="TreeGrafter"/>
</dbReference>
<reference evidence="2" key="1">
    <citation type="submission" date="2025-08" db="UniProtKB">
        <authorList>
            <consortium name="Ensembl"/>
        </authorList>
    </citation>
    <scope>IDENTIFICATION</scope>
</reference>
<dbReference type="PANTHER" id="PTHR23268:SF28">
    <property type="entry name" value="T CELL RECEPTOR BETA VARIABLE 19"/>
    <property type="match status" value="1"/>
</dbReference>
<dbReference type="SUPFAM" id="SSF48726">
    <property type="entry name" value="Immunoglobulin"/>
    <property type="match status" value="1"/>
</dbReference>
<evidence type="ECO:0000256" key="1">
    <source>
        <dbReference type="ARBA" id="ARBA00022859"/>
    </source>
</evidence>
<dbReference type="InterPro" id="IPR036179">
    <property type="entry name" value="Ig-like_dom_sf"/>
</dbReference>
<name>A0A673NFM6_9TELE</name>
<evidence type="ECO:0008006" key="4">
    <source>
        <dbReference type="Google" id="ProtNLM"/>
    </source>
</evidence>
<dbReference type="Proteomes" id="UP000472270">
    <property type="component" value="Unassembled WGS sequence"/>
</dbReference>
<dbReference type="Gene3D" id="2.60.40.10">
    <property type="entry name" value="Immunoglobulins"/>
    <property type="match status" value="1"/>
</dbReference>
<evidence type="ECO:0000313" key="3">
    <source>
        <dbReference type="Proteomes" id="UP000472270"/>
    </source>
</evidence>
<accession>A0A673NFM6</accession>
<dbReference type="Ensembl" id="ENSSRHT00000106960.1">
    <property type="protein sequence ID" value="ENSSRHP00000104162.1"/>
    <property type="gene ID" value="ENSSRHG00000050897.1"/>
</dbReference>
<evidence type="ECO:0000313" key="2">
    <source>
        <dbReference type="Ensembl" id="ENSSRHP00000104162.1"/>
    </source>
</evidence>
<organism evidence="2 3">
    <name type="scientific">Sinocyclocheilus rhinocerous</name>
    <dbReference type="NCBI Taxonomy" id="307959"/>
    <lineage>
        <taxon>Eukaryota</taxon>
        <taxon>Metazoa</taxon>
        <taxon>Chordata</taxon>
        <taxon>Craniata</taxon>
        <taxon>Vertebrata</taxon>
        <taxon>Euteleostomi</taxon>
        <taxon>Actinopterygii</taxon>
        <taxon>Neopterygii</taxon>
        <taxon>Teleostei</taxon>
        <taxon>Ostariophysi</taxon>
        <taxon>Cypriniformes</taxon>
        <taxon>Cyprinidae</taxon>
        <taxon>Cyprininae</taxon>
        <taxon>Sinocyclocheilus</taxon>
    </lineage>
</organism>
<dbReference type="InterPro" id="IPR050413">
    <property type="entry name" value="TCR_beta_variable"/>
</dbReference>
<proteinExistence type="predicted"/>
<protein>
    <recommendedName>
        <fullName evidence="4">Ig-like domain-containing protein</fullName>
    </recommendedName>
</protein>
<dbReference type="PANTHER" id="PTHR23268">
    <property type="entry name" value="T-CELL RECEPTOR BETA CHAIN"/>
    <property type="match status" value="1"/>
</dbReference>
<dbReference type="AlphaFoldDB" id="A0A673NFM6"/>
<reference evidence="2" key="2">
    <citation type="submission" date="2025-09" db="UniProtKB">
        <authorList>
            <consortium name="Ensembl"/>
        </authorList>
    </citation>
    <scope>IDENTIFICATION</scope>
</reference>
<dbReference type="InterPro" id="IPR013783">
    <property type="entry name" value="Ig-like_fold"/>
</dbReference>